<dbReference type="InterPro" id="IPR004963">
    <property type="entry name" value="PAE/NOTUM"/>
</dbReference>
<evidence type="ECO:0000313" key="1">
    <source>
        <dbReference type="EMBL" id="QKJ18921.1"/>
    </source>
</evidence>
<dbReference type="EMBL" id="CP054038">
    <property type="protein sequence ID" value="QKJ18921.1"/>
    <property type="molecule type" value="Genomic_DNA"/>
</dbReference>
<dbReference type="AlphaFoldDB" id="A0A7D4TFZ0"/>
<evidence type="ECO:0000313" key="2">
    <source>
        <dbReference type="Proteomes" id="UP000502498"/>
    </source>
</evidence>
<gene>
    <name evidence="1" type="ORF">HQM25_05695</name>
</gene>
<sequence>MSKVGLDPWEREPLWLKALTPFLKAKRLPALPADPQIGKWYRFTPDGAVSANGEPAFADIRIGTENKLVVFFCGGGVSTDEYTAARPASMYMRGKEGYYLIRLDLVGDLVVGKGVLDDHPENPFRNWTKVVLTYATGDFHVGTNDFPYTALDGFTRVARHHGYLNYRAVMDEIQRRIPVPDDLLIAGCSGGAWGAALLADDVIARFPDCRGVTCCIDSALGLNDDWPRIAAEVWGAPDEIVARLHSADMVRDSFVALHRSHGDKVRYLYSSSIRDSALSRLQNHLDGNGLVFTRAAGEKFQRDTAEMSASLARDIPGVGFYFFDTPDPSARGMGLTTHCVIGDRAFHRTTSDGKTARDWLWDAVNGNVRSYGQALLAE</sequence>
<organism evidence="1 2">
    <name type="scientific">Microbacterium hominis</name>
    <dbReference type="NCBI Taxonomy" id="162426"/>
    <lineage>
        <taxon>Bacteria</taxon>
        <taxon>Bacillati</taxon>
        <taxon>Actinomycetota</taxon>
        <taxon>Actinomycetes</taxon>
        <taxon>Micrococcales</taxon>
        <taxon>Microbacteriaceae</taxon>
        <taxon>Microbacterium</taxon>
    </lineage>
</organism>
<dbReference type="Proteomes" id="UP000502498">
    <property type="component" value="Chromosome"/>
</dbReference>
<name>A0A7D4TFZ0_9MICO</name>
<proteinExistence type="predicted"/>
<dbReference type="Pfam" id="PF03283">
    <property type="entry name" value="PAE"/>
    <property type="match status" value="1"/>
</dbReference>
<reference evidence="1 2" key="1">
    <citation type="submission" date="2020-05" db="EMBL/GenBank/DDBJ databases">
        <title>Strain PA2F3 complete genome.</title>
        <authorList>
            <person name="Kim Y.-S."/>
            <person name="Kim S.-J."/>
            <person name="Jung H.-k."/>
            <person name="Kim S.-E."/>
            <person name="Kim K.-H."/>
        </authorList>
    </citation>
    <scope>NUCLEOTIDE SEQUENCE [LARGE SCALE GENOMIC DNA]</scope>
    <source>
        <strain evidence="1 2">PA2F3</strain>
    </source>
</reference>
<dbReference type="PANTHER" id="PTHR21562:SF83">
    <property type="entry name" value="PECTIN ACETYLESTERASE 4"/>
    <property type="match status" value="1"/>
</dbReference>
<accession>A0A7D4TFZ0</accession>
<dbReference type="GO" id="GO:0016787">
    <property type="term" value="F:hydrolase activity"/>
    <property type="evidence" value="ECO:0007669"/>
    <property type="project" value="InterPro"/>
</dbReference>
<dbReference type="RefSeq" id="WP_172989362.1">
    <property type="nucleotide sequence ID" value="NZ_CP054038.1"/>
</dbReference>
<protein>
    <submittedName>
        <fullName evidence="1">Pectin acetylesterase</fullName>
    </submittedName>
</protein>
<dbReference type="PANTHER" id="PTHR21562">
    <property type="entry name" value="NOTUM-RELATED"/>
    <property type="match status" value="1"/>
</dbReference>